<keyword evidence="3" id="KW-1133">Transmembrane helix</keyword>
<dbReference type="InterPro" id="IPR013154">
    <property type="entry name" value="ADH-like_N"/>
</dbReference>
<evidence type="ECO:0000256" key="3">
    <source>
        <dbReference type="SAM" id="Phobius"/>
    </source>
</evidence>
<dbReference type="PANTHER" id="PTHR48106">
    <property type="entry name" value="QUINONE OXIDOREDUCTASE PIG3-RELATED"/>
    <property type="match status" value="1"/>
</dbReference>
<evidence type="ECO:0000256" key="2">
    <source>
        <dbReference type="ARBA" id="ARBA00023002"/>
    </source>
</evidence>
<keyword evidence="3" id="KW-0812">Transmembrane</keyword>
<dbReference type="RefSeq" id="WP_326835327.1">
    <property type="nucleotide sequence ID" value="NZ_CP142149.1"/>
</dbReference>
<accession>A0ABZ1IDH7</accession>
<dbReference type="CDD" id="cd08268">
    <property type="entry name" value="MDR2"/>
    <property type="match status" value="1"/>
</dbReference>
<keyword evidence="2" id="KW-0560">Oxidoreductase</keyword>
<keyword evidence="6" id="KW-1185">Reference proteome</keyword>
<dbReference type="InterPro" id="IPR036291">
    <property type="entry name" value="NAD(P)-bd_dom_sf"/>
</dbReference>
<feature type="transmembrane region" description="Helical" evidence="3">
    <location>
        <begin position="222"/>
        <end position="246"/>
    </location>
</feature>
<feature type="domain" description="Enoyl reductase (ER)" evidence="4">
    <location>
        <begin position="11"/>
        <end position="328"/>
    </location>
</feature>
<organism evidence="5 6">
    <name type="scientific">Amycolatopsis rhabdoformis</name>
    <dbReference type="NCBI Taxonomy" id="1448059"/>
    <lineage>
        <taxon>Bacteria</taxon>
        <taxon>Bacillati</taxon>
        <taxon>Actinomycetota</taxon>
        <taxon>Actinomycetes</taxon>
        <taxon>Pseudonocardiales</taxon>
        <taxon>Pseudonocardiaceae</taxon>
        <taxon>Amycolatopsis</taxon>
    </lineage>
</organism>
<name>A0ABZ1IDH7_9PSEU</name>
<dbReference type="Gene3D" id="3.40.50.720">
    <property type="entry name" value="NAD(P)-binding Rossmann-like Domain"/>
    <property type="match status" value="1"/>
</dbReference>
<dbReference type="Gene3D" id="3.90.180.10">
    <property type="entry name" value="Medium-chain alcohol dehydrogenases, catalytic domain"/>
    <property type="match status" value="1"/>
</dbReference>
<dbReference type="EMBL" id="CP142149">
    <property type="protein sequence ID" value="WSE32520.1"/>
    <property type="molecule type" value="Genomic_DNA"/>
</dbReference>
<dbReference type="InterPro" id="IPR011032">
    <property type="entry name" value="GroES-like_sf"/>
</dbReference>
<protein>
    <submittedName>
        <fullName evidence="5">Zinc-dependent alcohol dehydrogenase family protein</fullName>
    </submittedName>
</protein>
<evidence type="ECO:0000256" key="1">
    <source>
        <dbReference type="ARBA" id="ARBA00022857"/>
    </source>
</evidence>
<dbReference type="SUPFAM" id="SSF50129">
    <property type="entry name" value="GroES-like"/>
    <property type="match status" value="1"/>
</dbReference>
<dbReference type="Pfam" id="PF08240">
    <property type="entry name" value="ADH_N"/>
    <property type="match status" value="1"/>
</dbReference>
<dbReference type="PANTHER" id="PTHR48106:SF18">
    <property type="entry name" value="QUINONE OXIDOREDUCTASE PIG3"/>
    <property type="match status" value="1"/>
</dbReference>
<keyword evidence="3" id="KW-0472">Membrane</keyword>
<sequence length="338" mass="35244">MTRTVRFHELGGPDVLRLEEVPEPRAKAGEVLIHARAWGLNRADSLFRQGQYGVAPALPSGLGFEVAGVVAAVGEGVTDFHAGQAVSVVPGFDLLSYPMHGESVVAPANFVVAHPKELSFEQAASTWMQYITAYGGLVDLANTRPGDTVVISAASSSVGLAAIQIARREGAKTIALTRTSAKRQRLLDAGADAVVATTEEDVVARILELTDGRGARVLFDPVGGAALAGLISAAATGAFLVVYGVLDFTPATVSVLDLLLKRLTIRGFGVMELALDDPGRLAAAVDHVRKGITDGDLVPVIDQVFPLADFAEAHRRLESNGQVGKIVVSLSPDGPTAG</sequence>
<evidence type="ECO:0000259" key="4">
    <source>
        <dbReference type="SMART" id="SM00829"/>
    </source>
</evidence>
<gene>
    <name evidence="5" type="ORF">VSH64_10430</name>
</gene>
<proteinExistence type="predicted"/>
<dbReference type="SUPFAM" id="SSF51735">
    <property type="entry name" value="NAD(P)-binding Rossmann-fold domains"/>
    <property type="match status" value="1"/>
</dbReference>
<dbReference type="InterPro" id="IPR020843">
    <property type="entry name" value="ER"/>
</dbReference>
<dbReference type="InterPro" id="IPR013149">
    <property type="entry name" value="ADH-like_C"/>
</dbReference>
<reference evidence="5 6" key="1">
    <citation type="journal article" date="2015" name="Int. J. Syst. Evol. Microbiol.">
        <title>Amycolatopsis rhabdoformis sp. nov., an actinomycete isolated from a tropical forest soil.</title>
        <authorList>
            <person name="Souza W.R."/>
            <person name="Silva R.E."/>
            <person name="Goodfellow M."/>
            <person name="Busarakam K."/>
            <person name="Figueiro F.S."/>
            <person name="Ferreira D."/>
            <person name="Rodrigues-Filho E."/>
            <person name="Moraes L.A.B."/>
            <person name="Zucchi T.D."/>
        </authorList>
    </citation>
    <scope>NUCLEOTIDE SEQUENCE [LARGE SCALE GENOMIC DNA]</scope>
    <source>
        <strain evidence="5 6">NCIMB 14900</strain>
    </source>
</reference>
<dbReference type="Proteomes" id="UP001330812">
    <property type="component" value="Chromosome"/>
</dbReference>
<keyword evidence="1" id="KW-0521">NADP</keyword>
<evidence type="ECO:0000313" key="6">
    <source>
        <dbReference type="Proteomes" id="UP001330812"/>
    </source>
</evidence>
<evidence type="ECO:0000313" key="5">
    <source>
        <dbReference type="EMBL" id="WSE32520.1"/>
    </source>
</evidence>
<dbReference type="SMART" id="SM00829">
    <property type="entry name" value="PKS_ER"/>
    <property type="match status" value="1"/>
</dbReference>
<dbReference type="Pfam" id="PF00107">
    <property type="entry name" value="ADH_zinc_N"/>
    <property type="match status" value="1"/>
</dbReference>